<dbReference type="EC" id="2.7.7.65" evidence="1"/>
<dbReference type="RefSeq" id="WP_202636508.1">
    <property type="nucleotide sequence ID" value="NZ_CP010554.1"/>
</dbReference>
<feature type="transmembrane region" description="Helical" evidence="3">
    <location>
        <begin position="87"/>
        <end position="109"/>
    </location>
</feature>
<dbReference type="NCBIfam" id="TIGR00254">
    <property type="entry name" value="GGDEF"/>
    <property type="match status" value="1"/>
</dbReference>
<dbReference type="InterPro" id="IPR043128">
    <property type="entry name" value="Rev_trsase/Diguanyl_cyclase"/>
</dbReference>
<dbReference type="STRING" id="1565605.PG1C_06015"/>
<dbReference type="KEGG" id="rbu:PG1C_06015"/>
<protein>
    <recommendedName>
        <fullName evidence="1">diguanylate cyclase</fullName>
        <ecNumber evidence="1">2.7.7.65</ecNumber>
    </recommendedName>
</protein>
<proteinExistence type="predicted"/>
<dbReference type="EMBL" id="CP010554">
    <property type="protein sequence ID" value="AJP48136.1"/>
    <property type="molecule type" value="Genomic_DNA"/>
</dbReference>
<keyword evidence="6" id="KW-1185">Reference proteome</keyword>
<keyword evidence="3" id="KW-0472">Membrane</keyword>
<feature type="transmembrane region" description="Helical" evidence="3">
    <location>
        <begin position="61"/>
        <end position="81"/>
    </location>
</feature>
<dbReference type="SMART" id="SM00267">
    <property type="entry name" value="GGDEF"/>
    <property type="match status" value="1"/>
</dbReference>
<dbReference type="GO" id="GO:0052621">
    <property type="term" value="F:diguanylate cyclase activity"/>
    <property type="evidence" value="ECO:0007669"/>
    <property type="project" value="UniProtKB-EC"/>
</dbReference>
<dbReference type="SUPFAM" id="SSF55073">
    <property type="entry name" value="Nucleotide cyclase"/>
    <property type="match status" value="1"/>
</dbReference>
<feature type="domain" description="GGDEF" evidence="4">
    <location>
        <begin position="148"/>
        <end position="282"/>
    </location>
</feature>
<feature type="transmembrane region" description="Helical" evidence="3">
    <location>
        <begin position="7"/>
        <end position="25"/>
    </location>
</feature>
<keyword evidence="3" id="KW-1133">Transmembrane helix</keyword>
<dbReference type="Gene3D" id="3.30.70.270">
    <property type="match status" value="1"/>
</dbReference>
<evidence type="ECO:0000313" key="5">
    <source>
        <dbReference type="EMBL" id="AJP48136.1"/>
    </source>
</evidence>
<accession>A0A0C5JLA5</accession>
<dbReference type="PANTHER" id="PTHR45138">
    <property type="entry name" value="REGULATORY COMPONENTS OF SENSORY TRANSDUCTION SYSTEM"/>
    <property type="match status" value="1"/>
</dbReference>
<dbReference type="CDD" id="cd01949">
    <property type="entry name" value="GGDEF"/>
    <property type="match status" value="1"/>
</dbReference>
<evidence type="ECO:0000313" key="6">
    <source>
        <dbReference type="Proteomes" id="UP000061603"/>
    </source>
</evidence>
<evidence type="ECO:0000256" key="2">
    <source>
        <dbReference type="ARBA" id="ARBA00034247"/>
    </source>
</evidence>
<dbReference type="InterPro" id="IPR050469">
    <property type="entry name" value="Diguanylate_Cyclase"/>
</dbReference>
<sequence length="290" mass="32813">MRIANNCWNFICIVAEVLLIAFVAYRESATYYSFDVFYCVPIIHAARLSSVRALRRSDTHVPTIVGIFVGIIWTTGEFIAVYPDYPWSALLLNAFARSVTFTVIGRVMAKVWREREFSRKDVLTDLANRLEFTDRFATEQSRSERSGKPYSLLFIDIDQFKLLNDEQGHNVGDEALKVLSVILTNNSRAGDVVSRFGGDEFALLFPETDDASCEILANRILEIAKAEFKNKDWPIALSVGWVTGTGASKNVDELLRIADEKMYLMKKNARIHSRGDLVMKEIHVGDVSKL</sequence>
<name>A0A0C5JLA5_9PROT</name>
<feature type="transmembrane region" description="Helical" evidence="3">
    <location>
        <begin position="31"/>
        <end position="49"/>
    </location>
</feature>
<dbReference type="HOGENOM" id="CLU_000445_11_1_4"/>
<evidence type="ECO:0000259" key="4">
    <source>
        <dbReference type="PROSITE" id="PS50887"/>
    </source>
</evidence>
<comment type="catalytic activity">
    <reaction evidence="2">
        <text>2 GTP = 3',3'-c-di-GMP + 2 diphosphate</text>
        <dbReference type="Rhea" id="RHEA:24898"/>
        <dbReference type="ChEBI" id="CHEBI:33019"/>
        <dbReference type="ChEBI" id="CHEBI:37565"/>
        <dbReference type="ChEBI" id="CHEBI:58805"/>
        <dbReference type="EC" id="2.7.7.65"/>
    </reaction>
</comment>
<dbReference type="Pfam" id="PF00990">
    <property type="entry name" value="GGDEF"/>
    <property type="match status" value="1"/>
</dbReference>
<dbReference type="InterPro" id="IPR029787">
    <property type="entry name" value="Nucleotide_cyclase"/>
</dbReference>
<dbReference type="Proteomes" id="UP000061603">
    <property type="component" value="Chromosome"/>
</dbReference>
<dbReference type="PROSITE" id="PS50887">
    <property type="entry name" value="GGDEF"/>
    <property type="match status" value="1"/>
</dbReference>
<reference evidence="5 6" key="1">
    <citation type="journal article" date="2015" name="Genome Announc.">
        <title>Complete Genome Sequence of a Novel Bacterium within the Family Rhodocyclaceae That Degrades Polycyclic Aromatic Hydrocarbons.</title>
        <authorList>
            <person name="Singleton D.R."/>
            <person name="Dickey A.N."/>
            <person name="Scholl E.H."/>
            <person name="Wright F.A."/>
            <person name="Aitken M.D."/>
        </authorList>
    </citation>
    <scope>NUCLEOTIDE SEQUENCE [LARGE SCALE GENOMIC DNA]</scope>
    <source>
        <strain evidence="6">PG1-Ca6</strain>
    </source>
</reference>
<gene>
    <name evidence="5" type="ORF">PG1C_06015</name>
</gene>
<organism evidence="5 6">
    <name type="scientific">Rugosibacter aromaticivorans</name>
    <dbReference type="NCBI Taxonomy" id="1565605"/>
    <lineage>
        <taxon>Bacteria</taxon>
        <taxon>Pseudomonadati</taxon>
        <taxon>Pseudomonadota</taxon>
        <taxon>Betaproteobacteria</taxon>
        <taxon>Nitrosomonadales</taxon>
        <taxon>Sterolibacteriaceae</taxon>
        <taxon>Rugosibacter</taxon>
    </lineage>
</organism>
<dbReference type="InterPro" id="IPR000160">
    <property type="entry name" value="GGDEF_dom"/>
</dbReference>
<evidence type="ECO:0000256" key="3">
    <source>
        <dbReference type="SAM" id="Phobius"/>
    </source>
</evidence>
<keyword evidence="3" id="KW-0812">Transmembrane</keyword>
<dbReference type="PANTHER" id="PTHR45138:SF9">
    <property type="entry name" value="DIGUANYLATE CYCLASE DGCM-RELATED"/>
    <property type="match status" value="1"/>
</dbReference>
<dbReference type="AlphaFoldDB" id="A0A0C5JLA5"/>
<evidence type="ECO:0000256" key="1">
    <source>
        <dbReference type="ARBA" id="ARBA00012528"/>
    </source>
</evidence>